<feature type="region of interest" description="Disordered" evidence="1">
    <location>
        <begin position="680"/>
        <end position="731"/>
    </location>
</feature>
<feature type="compositionally biased region" description="Polar residues" evidence="1">
    <location>
        <begin position="451"/>
        <end position="468"/>
    </location>
</feature>
<sequence length="810" mass="85957">MSKTPSKPHEELKLTSEIPSVQKPSTRVSSSAQPKFSSNSSAEQPKSSSISIPTEPSSKVTVKQSKPSSKGSHQQSKQSQSPPKQSTALSESSLQQPKLSFQTYPVYSNSSTKAPPPQSESLVGSPGKPNSSSSPSTEISLPSNVQSKSATVIGPWSKPLSEHQLQSKPSFEPPSAQPRPSSPSLTEMSAVSETQSYPATKSEWPVQVSKEQQLPSNPSSVKLNSLSKSLTKASVPYEASLKPFPEHPLPSMASSEAPSIQQKHPSEAPFVQMKPSFTSLPKTLESEPSPKNPAAPVEYISSSKSSDENFEISKTSSNTLPLQPKSSAKPSTIEPALPNTAPSPPQPLSNPLATVLASESQLYSLGEVKSSNSQMLTKSASQNFEEFVPSSTTLWPSKSSNSISEPTLILMSKPSLRAPLPSEEPSLAPLSMQESVEKPSLSMFLSASSSTFVDNESPTKTSLESTPLSPEKEKEPTHFQSSWVKILMKPSTDIASERFSEITPPAKANPASSNPVAQANNSLLPPVVQLSSTSPGLSSNSTLPAKLPTQTSKKGAEVEDSSARFAPKTGSESPKTTSGVGSSIVSSSTKVFVTLPRPKTASKQFGENSTSRYHSPQSTSAKSSAGKPSEKVSKELLSITSFVEAPIKPTSTMVSEGSDSIEYFVGTSLVLTTSWTDSLENTKSGVSPKLSVANPPLSKTSQHGLSEPSTRTLNTITSPAKPESTHSESLGELSLTNSIERVPIRIPAATLTSTQPHQFEPSANPVLEASSRRFKESAVPIRGPVSSVPFTRVSSLPKDGKLQLYLISQI</sequence>
<evidence type="ECO:0000313" key="3">
    <source>
        <dbReference type="Proteomes" id="UP000224854"/>
    </source>
</evidence>
<evidence type="ECO:0000313" key="2">
    <source>
        <dbReference type="EMBL" id="PHH73641.1"/>
    </source>
</evidence>
<feature type="region of interest" description="Disordered" evidence="1">
    <location>
        <begin position="1"/>
        <end position="225"/>
    </location>
</feature>
<protein>
    <submittedName>
        <fullName evidence="2">Uncharacterized protein</fullName>
    </submittedName>
</protein>
<accession>A0A2C5Z381</accession>
<feature type="region of interest" description="Disordered" evidence="1">
    <location>
        <begin position="496"/>
        <end position="631"/>
    </location>
</feature>
<feature type="compositionally biased region" description="Polar residues" evidence="1">
    <location>
        <begin position="87"/>
        <end position="113"/>
    </location>
</feature>
<dbReference type="Proteomes" id="UP000224854">
    <property type="component" value="Unassembled WGS sequence"/>
</dbReference>
<comment type="caution">
    <text evidence="2">The sequence shown here is derived from an EMBL/GenBank/DDBJ whole genome shotgun (WGS) entry which is preliminary data.</text>
</comment>
<feature type="compositionally biased region" description="Polar residues" evidence="1">
    <location>
        <begin position="17"/>
        <end position="44"/>
    </location>
</feature>
<dbReference type="EMBL" id="NJEU01000488">
    <property type="protein sequence ID" value="PHH73641.1"/>
    <property type="molecule type" value="Genomic_DNA"/>
</dbReference>
<feature type="compositionally biased region" description="Pro residues" evidence="1">
    <location>
        <begin position="171"/>
        <end position="181"/>
    </location>
</feature>
<feature type="compositionally biased region" description="Low complexity" evidence="1">
    <location>
        <begin position="575"/>
        <end position="594"/>
    </location>
</feature>
<evidence type="ECO:0000256" key="1">
    <source>
        <dbReference type="SAM" id="MobiDB-lite"/>
    </source>
</evidence>
<feature type="compositionally biased region" description="Low complexity" evidence="1">
    <location>
        <begin position="504"/>
        <end position="517"/>
    </location>
</feature>
<feature type="compositionally biased region" description="Low complexity" evidence="1">
    <location>
        <begin position="45"/>
        <end position="86"/>
    </location>
</feature>
<dbReference type="AlphaFoldDB" id="A0A2C5Z381"/>
<feature type="compositionally biased region" description="Polar residues" evidence="1">
    <location>
        <begin position="312"/>
        <end position="330"/>
    </location>
</feature>
<feature type="compositionally biased region" description="Polar residues" evidence="1">
    <location>
        <begin position="185"/>
        <end position="199"/>
    </location>
</feature>
<gene>
    <name evidence="2" type="ORF">CDD82_5339</name>
</gene>
<feature type="compositionally biased region" description="Polar residues" evidence="1">
    <location>
        <begin position="601"/>
        <end position="623"/>
    </location>
</feature>
<feature type="region of interest" description="Disordered" evidence="1">
    <location>
        <begin position="240"/>
        <end position="352"/>
    </location>
</feature>
<reference evidence="2 3" key="1">
    <citation type="submission" date="2017-06" db="EMBL/GenBank/DDBJ databases">
        <title>Ant-infecting Ophiocordyceps genomes reveal a high diversity of potential behavioral manipulation genes and a possible major role for enterotoxins.</title>
        <authorList>
            <person name="De Bekker C."/>
            <person name="Evans H.C."/>
            <person name="Brachmann A."/>
            <person name="Hughes D.P."/>
        </authorList>
    </citation>
    <scope>NUCLEOTIDE SEQUENCE [LARGE SCALE GENOMIC DNA]</scope>
    <source>
        <strain evidence="2 3">1348a</strain>
    </source>
</reference>
<keyword evidence="3" id="KW-1185">Reference proteome</keyword>
<feature type="compositionally biased region" description="Polar residues" evidence="1">
    <location>
        <begin position="697"/>
        <end position="718"/>
    </location>
</feature>
<organism evidence="2 3">
    <name type="scientific">Ophiocordyceps australis</name>
    <dbReference type="NCBI Taxonomy" id="1399860"/>
    <lineage>
        <taxon>Eukaryota</taxon>
        <taxon>Fungi</taxon>
        <taxon>Dikarya</taxon>
        <taxon>Ascomycota</taxon>
        <taxon>Pezizomycotina</taxon>
        <taxon>Sordariomycetes</taxon>
        <taxon>Hypocreomycetidae</taxon>
        <taxon>Hypocreales</taxon>
        <taxon>Ophiocordycipitaceae</taxon>
        <taxon>Ophiocordyceps</taxon>
    </lineage>
</organism>
<feature type="region of interest" description="Disordered" evidence="1">
    <location>
        <begin position="448"/>
        <end position="483"/>
    </location>
</feature>
<feature type="compositionally biased region" description="Low complexity" evidence="1">
    <location>
        <begin position="125"/>
        <end position="143"/>
    </location>
</feature>
<feature type="compositionally biased region" description="Polar residues" evidence="1">
    <location>
        <begin position="252"/>
        <end position="263"/>
    </location>
</feature>
<feature type="compositionally biased region" description="Low complexity" evidence="1">
    <location>
        <begin position="530"/>
        <end position="544"/>
    </location>
</feature>
<name>A0A2C5Z381_9HYPO</name>
<proteinExistence type="predicted"/>
<feature type="compositionally biased region" description="Low complexity" evidence="1">
    <location>
        <begin position="214"/>
        <end position="225"/>
    </location>
</feature>